<feature type="domain" description="Thiolase C-terminal" evidence="8">
    <location>
        <begin position="280"/>
        <end position="401"/>
    </location>
</feature>
<dbReference type="InterPro" id="IPR020617">
    <property type="entry name" value="Thiolase_C"/>
</dbReference>
<dbReference type="Pfam" id="PF02803">
    <property type="entry name" value="Thiolase_C"/>
    <property type="match status" value="1"/>
</dbReference>
<evidence type="ECO:0000256" key="2">
    <source>
        <dbReference type="ARBA" id="ARBA00022679"/>
    </source>
</evidence>
<dbReference type="InterPro" id="IPR020616">
    <property type="entry name" value="Thiolase_N"/>
</dbReference>
<feature type="compositionally biased region" description="Polar residues" evidence="6">
    <location>
        <begin position="247"/>
        <end position="256"/>
    </location>
</feature>
<feature type="active site" description="Proton acceptor" evidence="4">
    <location>
        <position position="358"/>
    </location>
</feature>
<dbReference type="InterPro" id="IPR016039">
    <property type="entry name" value="Thiolase-like"/>
</dbReference>
<keyword evidence="2 5" id="KW-0808">Transferase</keyword>
<dbReference type="Pfam" id="PF00108">
    <property type="entry name" value="Thiolase_N"/>
    <property type="match status" value="1"/>
</dbReference>
<dbReference type="PANTHER" id="PTHR43365">
    <property type="entry name" value="BLR7806 PROTEIN"/>
    <property type="match status" value="1"/>
</dbReference>
<sequence length="402" mass="42595">MTEAVIVEAVRTATGKRHGSLSGWHPADLLAATLTELVKRTGIDPALVDDVIAGCVNQVGSQALNIGRSAVLAAGWPESVPATTIDRQCGSSQQSAHFAAQGVISGAYDIAIACGVENMTQIPMRAQVSDPAYGQPFGPLVDARYSDRENFGQRGRINQGLSAELIAQKWGLSRRDLDEFGARSQQRAAEATKQGLFSDEILPLRAKRIDKETRELVEDGSTLSADEGIRPGTTAEKLGNLKPSFTPEGSITAGNSSQISDGASAMLIMSRERAEQLGLRPRARFHSFALAGVDPIMMLTGPIPATEKVLKKAGLTPGDIDHFEVNEAFASVVLAWLKENPVDQAKVNPLGGAIALGHPLGASGGRLMTTMLYNLERTGGRFGLQTMCEGGGLANATILERL</sequence>
<protein>
    <submittedName>
        <fullName evidence="9">Acetyl-CoA C-acyltransferase</fullName>
        <ecNumber evidence="9">2.3.1.16</ecNumber>
    </submittedName>
</protein>
<comment type="caution">
    <text evidence="9">The sequence shown here is derived from an EMBL/GenBank/DDBJ whole genome shotgun (WGS) entry which is preliminary data.</text>
</comment>
<gene>
    <name evidence="9" type="ORF">F8568_031685</name>
</gene>
<feature type="active site" description="Proton acceptor" evidence="4">
    <location>
        <position position="388"/>
    </location>
</feature>
<dbReference type="AlphaFoldDB" id="A0A6I4ML24"/>
<evidence type="ECO:0000256" key="3">
    <source>
        <dbReference type="ARBA" id="ARBA00023315"/>
    </source>
</evidence>
<evidence type="ECO:0000259" key="8">
    <source>
        <dbReference type="Pfam" id="PF02803"/>
    </source>
</evidence>
<organism evidence="9 10">
    <name type="scientific">Actinomadura physcomitrii</name>
    <dbReference type="NCBI Taxonomy" id="2650748"/>
    <lineage>
        <taxon>Bacteria</taxon>
        <taxon>Bacillati</taxon>
        <taxon>Actinomycetota</taxon>
        <taxon>Actinomycetes</taxon>
        <taxon>Streptosporangiales</taxon>
        <taxon>Thermomonosporaceae</taxon>
        <taxon>Actinomadura</taxon>
    </lineage>
</organism>
<evidence type="ECO:0000256" key="6">
    <source>
        <dbReference type="SAM" id="MobiDB-lite"/>
    </source>
</evidence>
<dbReference type="GO" id="GO:0003988">
    <property type="term" value="F:acetyl-CoA C-acyltransferase activity"/>
    <property type="evidence" value="ECO:0007669"/>
    <property type="project" value="UniProtKB-EC"/>
</dbReference>
<dbReference type="Proteomes" id="UP000462055">
    <property type="component" value="Unassembled WGS sequence"/>
</dbReference>
<dbReference type="FunFam" id="3.40.47.10:FF:000010">
    <property type="entry name" value="Acetyl-CoA acetyltransferase (Thiolase)"/>
    <property type="match status" value="1"/>
</dbReference>
<dbReference type="PROSITE" id="PS00737">
    <property type="entry name" value="THIOLASE_2"/>
    <property type="match status" value="1"/>
</dbReference>
<dbReference type="InterPro" id="IPR020613">
    <property type="entry name" value="Thiolase_CS"/>
</dbReference>
<dbReference type="NCBIfam" id="TIGR01930">
    <property type="entry name" value="AcCoA-C-Actrans"/>
    <property type="match status" value="1"/>
</dbReference>
<evidence type="ECO:0000256" key="5">
    <source>
        <dbReference type="RuleBase" id="RU003557"/>
    </source>
</evidence>
<proteinExistence type="inferred from homology"/>
<evidence type="ECO:0000259" key="7">
    <source>
        <dbReference type="Pfam" id="PF00108"/>
    </source>
</evidence>
<keyword evidence="10" id="KW-1185">Reference proteome</keyword>
<evidence type="ECO:0000313" key="10">
    <source>
        <dbReference type="Proteomes" id="UP000462055"/>
    </source>
</evidence>
<dbReference type="InterPro" id="IPR002155">
    <property type="entry name" value="Thiolase"/>
</dbReference>
<feature type="active site" description="Acyl-thioester intermediate" evidence="4">
    <location>
        <position position="89"/>
    </location>
</feature>
<keyword evidence="3 5" id="KW-0012">Acyltransferase</keyword>
<dbReference type="Gene3D" id="3.40.47.10">
    <property type="match status" value="2"/>
</dbReference>
<name>A0A6I4ML24_9ACTN</name>
<evidence type="ECO:0000256" key="4">
    <source>
        <dbReference type="PIRSR" id="PIRSR000429-1"/>
    </source>
</evidence>
<reference evidence="9" key="1">
    <citation type="submission" date="2019-12" db="EMBL/GenBank/DDBJ databases">
        <title>Actinomadura physcomitrii sp. nov., a novel actinomycete isolated from moss [Physcomitrium sphaericum (Ludw) Fuernr].</title>
        <authorList>
            <person name="Zhuang X."/>
        </authorList>
    </citation>
    <scope>NUCLEOTIDE SEQUENCE [LARGE SCALE GENOMIC DNA]</scope>
    <source>
        <strain evidence="9">LD22</strain>
    </source>
</reference>
<dbReference type="RefSeq" id="WP_151597358.1">
    <property type="nucleotide sequence ID" value="NZ_WBMS02000031.1"/>
</dbReference>
<dbReference type="SUPFAM" id="SSF53901">
    <property type="entry name" value="Thiolase-like"/>
    <property type="match status" value="2"/>
</dbReference>
<evidence type="ECO:0000256" key="1">
    <source>
        <dbReference type="ARBA" id="ARBA00010982"/>
    </source>
</evidence>
<accession>A0A6I4ML24</accession>
<dbReference type="PIRSF" id="PIRSF000429">
    <property type="entry name" value="Ac-CoA_Ac_transf"/>
    <property type="match status" value="1"/>
</dbReference>
<dbReference type="EMBL" id="WBMS02000031">
    <property type="protein sequence ID" value="MWA04854.1"/>
    <property type="molecule type" value="Genomic_DNA"/>
</dbReference>
<evidence type="ECO:0000313" key="9">
    <source>
        <dbReference type="EMBL" id="MWA04854.1"/>
    </source>
</evidence>
<dbReference type="CDD" id="cd00751">
    <property type="entry name" value="thiolase"/>
    <property type="match status" value="1"/>
</dbReference>
<dbReference type="EC" id="2.3.1.16" evidence="9"/>
<comment type="similarity">
    <text evidence="1 5">Belongs to the thiolase-like superfamily. Thiolase family.</text>
</comment>
<dbReference type="PANTHER" id="PTHR43365:SF1">
    <property type="entry name" value="ACETYL-COA C-ACYLTRANSFERASE"/>
    <property type="match status" value="1"/>
</dbReference>
<feature type="domain" description="Thiolase N-terminal" evidence="7">
    <location>
        <begin position="5"/>
        <end position="272"/>
    </location>
</feature>
<feature type="region of interest" description="Disordered" evidence="6">
    <location>
        <begin position="218"/>
        <end position="256"/>
    </location>
</feature>